<dbReference type="CDD" id="cd06533">
    <property type="entry name" value="Glyco_transf_WecG_TagA"/>
    <property type="match status" value="1"/>
</dbReference>
<proteinExistence type="predicted"/>
<comment type="caution">
    <text evidence="3">The sequence shown here is derived from an EMBL/GenBank/DDBJ whole genome shotgun (WGS) entry which is preliminary data.</text>
</comment>
<dbReference type="Proteomes" id="UP001596457">
    <property type="component" value="Unassembled WGS sequence"/>
</dbReference>
<dbReference type="PANTHER" id="PTHR34136">
    <property type="match status" value="1"/>
</dbReference>
<protein>
    <submittedName>
        <fullName evidence="3">WecB/TagA/CpsF family glycosyltransferase</fullName>
    </submittedName>
</protein>
<evidence type="ECO:0000256" key="2">
    <source>
        <dbReference type="ARBA" id="ARBA00022679"/>
    </source>
</evidence>
<name>A0ABW2S8R4_9BURK</name>
<organism evidence="3 4">
    <name type="scientific">Hydrogenophaga defluvii</name>
    <dbReference type="NCBI Taxonomy" id="249410"/>
    <lineage>
        <taxon>Bacteria</taxon>
        <taxon>Pseudomonadati</taxon>
        <taxon>Pseudomonadota</taxon>
        <taxon>Betaproteobacteria</taxon>
        <taxon>Burkholderiales</taxon>
        <taxon>Comamonadaceae</taxon>
        <taxon>Hydrogenophaga</taxon>
    </lineage>
</organism>
<dbReference type="NCBIfam" id="TIGR00696">
    <property type="entry name" value="wecG_tagA_cpsF"/>
    <property type="match status" value="1"/>
</dbReference>
<evidence type="ECO:0000256" key="1">
    <source>
        <dbReference type="ARBA" id="ARBA00022676"/>
    </source>
</evidence>
<keyword evidence="4" id="KW-1185">Reference proteome</keyword>
<sequence>MTDADTGWLGRWRDVLSKLTPVADATDRSQLLARMLAPDGKVKILAFVNAHAMNMVAQQPCFCRDLLNTDFLLRDGSGMRVLMSVCGQAPGLNMNGTDFIPELLNTCKGKTVALWGTQLPYLEAAQRNLELQAGVRCVSVLDGFLPTEAYCDALKTAQPDVVILGMGMPKQEKVAVALAELASRSCLVVCGGAILDFLGGKVDRAPALFRRLGLEWLYRLVLEPRRLFKRYVLGNPLFLFRTAWFRSRVGRCAFFGAHD</sequence>
<evidence type="ECO:0000313" key="4">
    <source>
        <dbReference type="Proteomes" id="UP001596457"/>
    </source>
</evidence>
<dbReference type="InterPro" id="IPR004629">
    <property type="entry name" value="WecG_TagA_CpsF"/>
</dbReference>
<keyword evidence="1" id="KW-0328">Glycosyltransferase</keyword>
<evidence type="ECO:0000313" key="3">
    <source>
        <dbReference type="EMBL" id="MFC7459455.1"/>
    </source>
</evidence>
<reference evidence="4" key="1">
    <citation type="journal article" date="2019" name="Int. J. Syst. Evol. Microbiol.">
        <title>The Global Catalogue of Microorganisms (GCM) 10K type strain sequencing project: providing services to taxonomists for standard genome sequencing and annotation.</title>
        <authorList>
            <consortium name="The Broad Institute Genomics Platform"/>
            <consortium name="The Broad Institute Genome Sequencing Center for Infectious Disease"/>
            <person name="Wu L."/>
            <person name="Ma J."/>
        </authorList>
    </citation>
    <scope>NUCLEOTIDE SEQUENCE [LARGE SCALE GENOMIC DNA]</scope>
    <source>
        <strain evidence="4">CCUG 53903</strain>
    </source>
</reference>
<dbReference type="Pfam" id="PF03808">
    <property type="entry name" value="Glyco_tran_WecG"/>
    <property type="match status" value="1"/>
</dbReference>
<gene>
    <name evidence="3" type="ORF">ACFQU0_03330</name>
</gene>
<dbReference type="RefSeq" id="WP_382198701.1">
    <property type="nucleotide sequence ID" value="NZ_JBHTBZ010000009.1"/>
</dbReference>
<dbReference type="EMBL" id="JBHTBZ010000009">
    <property type="protein sequence ID" value="MFC7459455.1"/>
    <property type="molecule type" value="Genomic_DNA"/>
</dbReference>
<accession>A0ABW2S8R4</accession>
<dbReference type="PANTHER" id="PTHR34136:SF1">
    <property type="entry name" value="UDP-N-ACETYL-D-MANNOSAMINURONIC ACID TRANSFERASE"/>
    <property type="match status" value="1"/>
</dbReference>
<keyword evidence="2" id="KW-0808">Transferase</keyword>